<feature type="transmembrane region" description="Helical" evidence="1">
    <location>
        <begin position="12"/>
        <end position="35"/>
    </location>
</feature>
<accession>A0A125QRS5</accession>
<keyword evidence="3" id="KW-1185">Reference proteome</keyword>
<dbReference type="Gene3D" id="2.40.50.660">
    <property type="match status" value="1"/>
</dbReference>
<dbReference type="Pfam" id="PF10694">
    <property type="entry name" value="DUF2500"/>
    <property type="match status" value="1"/>
</dbReference>
<name>A0A125QRS5_9BACI</name>
<keyword evidence="1" id="KW-1133">Transmembrane helix</keyword>
<dbReference type="RefSeq" id="WP_061142767.1">
    <property type="nucleotide sequence ID" value="NZ_LNNH01000027.1"/>
</dbReference>
<comment type="caution">
    <text evidence="2">The sequence shown here is derived from an EMBL/GenBank/DDBJ whole genome shotgun (WGS) entry which is preliminary data.</text>
</comment>
<reference evidence="2 3" key="1">
    <citation type="submission" date="2015-11" db="EMBL/GenBank/DDBJ databases">
        <title>Genome Sequence of Bacillus simplex strain VanAntwerpen2.</title>
        <authorList>
            <person name="Couger M.B."/>
        </authorList>
    </citation>
    <scope>NUCLEOTIDE SEQUENCE [LARGE SCALE GENOMIC DNA]</scope>
    <source>
        <strain evidence="2 3">VanAntwerpen02</strain>
    </source>
</reference>
<dbReference type="InterPro" id="IPR019635">
    <property type="entry name" value="DUF2500"/>
</dbReference>
<keyword evidence="1" id="KW-0812">Transmembrane</keyword>
<dbReference type="Proteomes" id="UP000064189">
    <property type="component" value="Unassembled WGS sequence"/>
</dbReference>
<organism evidence="2 3">
    <name type="scientific">Peribacillus simplex</name>
    <dbReference type="NCBI Taxonomy" id="1478"/>
    <lineage>
        <taxon>Bacteria</taxon>
        <taxon>Bacillati</taxon>
        <taxon>Bacillota</taxon>
        <taxon>Bacilli</taxon>
        <taxon>Bacillales</taxon>
        <taxon>Bacillaceae</taxon>
        <taxon>Peribacillus</taxon>
    </lineage>
</organism>
<evidence type="ECO:0008006" key="4">
    <source>
        <dbReference type="Google" id="ProtNLM"/>
    </source>
</evidence>
<protein>
    <recommendedName>
        <fullName evidence="4">DUF2500 domain-containing protein</fullName>
    </recommendedName>
</protein>
<evidence type="ECO:0000313" key="2">
    <source>
        <dbReference type="EMBL" id="KWW17626.1"/>
    </source>
</evidence>
<evidence type="ECO:0000313" key="3">
    <source>
        <dbReference type="Proteomes" id="UP000064189"/>
    </source>
</evidence>
<proteinExistence type="predicted"/>
<sequence>MDGFDVSEDWMFSGASDLIGIMFVILFIIFIFQLINGLSQWKKNEESPRLAVPAVVKSKRTKVTGHVHTNEQHISSQSSSTAYYITFEFEGGDRFEFHLSGKEFGMLAEGDSGTLTFQGTRYLGFARKDHGVS</sequence>
<evidence type="ECO:0000256" key="1">
    <source>
        <dbReference type="SAM" id="Phobius"/>
    </source>
</evidence>
<gene>
    <name evidence="2" type="ORF">AS888_21655</name>
</gene>
<keyword evidence="1" id="KW-0472">Membrane</keyword>
<dbReference type="AlphaFoldDB" id="A0A125QRS5"/>
<dbReference type="EMBL" id="LNNH01000027">
    <property type="protein sequence ID" value="KWW17626.1"/>
    <property type="molecule type" value="Genomic_DNA"/>
</dbReference>